<dbReference type="EMBL" id="BA000051">
    <property type="protein sequence ID" value="BAE59308.1"/>
    <property type="molecule type" value="Genomic_DNA"/>
</dbReference>
<organism evidence="1 2">
    <name type="scientific">Aspergillus oryzae (strain ATCC 42149 / RIB 40)</name>
    <name type="common">Yellow koji mold</name>
    <dbReference type="NCBI Taxonomy" id="510516"/>
    <lineage>
        <taxon>Eukaryota</taxon>
        <taxon>Fungi</taxon>
        <taxon>Dikarya</taxon>
        <taxon>Ascomycota</taxon>
        <taxon>Pezizomycotina</taxon>
        <taxon>Eurotiomycetes</taxon>
        <taxon>Eurotiomycetidae</taxon>
        <taxon>Eurotiales</taxon>
        <taxon>Aspergillaceae</taxon>
        <taxon>Aspergillus</taxon>
        <taxon>Aspergillus subgen. Circumdati</taxon>
    </lineage>
</organism>
<dbReference type="GeneID" id="5993312"/>
<dbReference type="KEGG" id="aor:AO090023000805"/>
<accession>Q2UGK7</accession>
<proteinExistence type="predicted"/>
<evidence type="ECO:0000313" key="2">
    <source>
        <dbReference type="Proteomes" id="UP000006564"/>
    </source>
</evidence>
<dbReference type="AlphaFoldDB" id="Q2UGK7"/>
<name>Q2UGK7_ASPOR</name>
<dbReference type="HOGENOM" id="CLU_2145329_0_0_1"/>
<gene>
    <name evidence="1" type="ORF">AO090023000805</name>
</gene>
<evidence type="ECO:0000313" key="1">
    <source>
        <dbReference type="EMBL" id="BAE59308.1"/>
    </source>
</evidence>
<sequence length="113" mass="12601">MAADQETFSIALERQKGVYPFTSPQAVLSLPPDNQLQGRSRIQSFYFTLGQGAAVGSVSRRCYLQCRPRSIKERHTDLKVAYTPLSSNIVQFCSEIDPEKVACEVDTSEVLND</sequence>
<dbReference type="Proteomes" id="UP000006564">
    <property type="component" value="Chromosome 3"/>
</dbReference>
<dbReference type="EMBL" id="AP007157">
    <property type="protein sequence ID" value="BAE59308.1"/>
    <property type="molecule type" value="Genomic_DNA"/>
</dbReference>
<reference evidence="1 2" key="1">
    <citation type="journal article" date="2005" name="Nature">
        <title>Genome sequencing and analysis of Aspergillus oryzae.</title>
        <authorList>
            <person name="Machida M."/>
            <person name="Asai K."/>
            <person name="Sano M."/>
            <person name="Tanaka T."/>
            <person name="Kumagai T."/>
            <person name="Terai G."/>
            <person name="Kusumoto K."/>
            <person name="Arima T."/>
            <person name="Akita O."/>
            <person name="Kashiwagi Y."/>
            <person name="Abe K."/>
            <person name="Gomi K."/>
            <person name="Horiuchi H."/>
            <person name="Kitamoto K."/>
            <person name="Kobayashi T."/>
            <person name="Takeuchi M."/>
            <person name="Denning D.W."/>
            <person name="Galagan J.E."/>
            <person name="Nierman W.C."/>
            <person name="Yu J."/>
            <person name="Archer D.B."/>
            <person name="Bennett J.W."/>
            <person name="Bhatnagar D."/>
            <person name="Cleveland T.E."/>
            <person name="Fedorova N.D."/>
            <person name="Gotoh O."/>
            <person name="Horikawa H."/>
            <person name="Hosoyama A."/>
            <person name="Ichinomiya M."/>
            <person name="Igarashi R."/>
            <person name="Iwashita K."/>
            <person name="Juvvadi P.R."/>
            <person name="Kato M."/>
            <person name="Kato Y."/>
            <person name="Kin T."/>
            <person name="Kokubun A."/>
            <person name="Maeda H."/>
            <person name="Maeyama N."/>
            <person name="Maruyama J."/>
            <person name="Nagasaki H."/>
            <person name="Nakajima T."/>
            <person name="Oda K."/>
            <person name="Okada K."/>
            <person name="Paulsen I."/>
            <person name="Sakamoto K."/>
            <person name="Sawano T."/>
            <person name="Takahashi M."/>
            <person name="Takase K."/>
            <person name="Terabayashi Y."/>
            <person name="Wortman J."/>
            <person name="Yamada O."/>
            <person name="Yamagata Y."/>
            <person name="Anazawa H."/>
            <person name="Hata Y."/>
            <person name="Koide Y."/>
            <person name="Komori T."/>
            <person name="Koyama Y."/>
            <person name="Minetoki T."/>
            <person name="Suharnan S."/>
            <person name="Tanaka A."/>
            <person name="Isono K."/>
            <person name="Kuhara S."/>
            <person name="Ogasawara N."/>
            <person name="Kikuchi H."/>
        </authorList>
    </citation>
    <scope>NUCLEOTIDE SEQUENCE [LARGE SCALE GENOMIC DNA]</scope>
    <source>
        <strain evidence="2">ATCC 42149 / RIB 40</strain>
    </source>
</reference>
<dbReference type="RefSeq" id="XP_023090758.1">
    <property type="nucleotide sequence ID" value="XM_023235769.1"/>
</dbReference>
<keyword evidence="2" id="KW-1185">Reference proteome</keyword>
<dbReference type="OMA" id="RRCYLQC"/>
<protein>
    <submittedName>
        <fullName evidence="1">DNA, SC023</fullName>
    </submittedName>
</protein>
<dbReference type="VEuPathDB" id="FungiDB:AO090023000805"/>